<evidence type="ECO:0000313" key="11">
    <source>
        <dbReference type="EMBL" id="CAB4959288.1"/>
    </source>
</evidence>
<dbReference type="EMBL" id="CAFAAV010000045">
    <property type="protein sequence ID" value="CAB4811815.1"/>
    <property type="molecule type" value="Genomic_DNA"/>
</dbReference>
<dbReference type="EMBL" id="CAESGF010000040">
    <property type="protein sequence ID" value="CAB4365679.1"/>
    <property type="molecule type" value="Genomic_DNA"/>
</dbReference>
<comment type="similarity">
    <text evidence="1">Belongs to the cytochrome P450 family.</text>
</comment>
<evidence type="ECO:0000256" key="5">
    <source>
        <dbReference type="ARBA" id="ARBA00023004"/>
    </source>
</evidence>
<dbReference type="SUPFAM" id="SSF48264">
    <property type="entry name" value="Cytochrome P450"/>
    <property type="match status" value="1"/>
</dbReference>
<reference evidence="9" key="1">
    <citation type="submission" date="2020-05" db="EMBL/GenBank/DDBJ databases">
        <authorList>
            <person name="Chiriac C."/>
            <person name="Salcher M."/>
            <person name="Ghai R."/>
            <person name="Kavagutti S V."/>
        </authorList>
    </citation>
    <scope>NUCLEOTIDE SEQUENCE</scope>
</reference>
<evidence type="ECO:0000256" key="2">
    <source>
        <dbReference type="ARBA" id="ARBA00022617"/>
    </source>
</evidence>
<keyword evidence="5" id="KW-0408">Iron</keyword>
<keyword evidence="3" id="KW-0479">Metal-binding</keyword>
<dbReference type="InterPro" id="IPR001128">
    <property type="entry name" value="Cyt_P450"/>
</dbReference>
<dbReference type="GO" id="GO:0005506">
    <property type="term" value="F:iron ion binding"/>
    <property type="evidence" value="ECO:0007669"/>
    <property type="project" value="InterPro"/>
</dbReference>
<dbReference type="Gene3D" id="1.10.630.10">
    <property type="entry name" value="Cytochrome P450"/>
    <property type="match status" value="1"/>
</dbReference>
<evidence type="ECO:0000313" key="9">
    <source>
        <dbReference type="EMBL" id="CAB4811815.1"/>
    </source>
</evidence>
<protein>
    <submittedName>
        <fullName evidence="9">Unannotated protein</fullName>
    </submittedName>
</protein>
<keyword evidence="6" id="KW-0503">Monooxygenase</keyword>
<dbReference type="AlphaFoldDB" id="A0A6J6YTF3"/>
<evidence type="ECO:0000256" key="4">
    <source>
        <dbReference type="ARBA" id="ARBA00023002"/>
    </source>
</evidence>
<gene>
    <name evidence="8" type="ORF">UFOPK2656_03115</name>
    <name evidence="9" type="ORF">UFOPK3099_00793</name>
    <name evidence="10" type="ORF">UFOPK3267_01015</name>
    <name evidence="11" type="ORF">UFOPK3651_03399</name>
    <name evidence="12" type="ORF">UFOPK3931_01736</name>
    <name evidence="7" type="ORF">UFOPK4189_03421</name>
</gene>
<keyword evidence="2" id="KW-0349">Heme</keyword>
<evidence type="ECO:0000313" key="8">
    <source>
        <dbReference type="EMBL" id="CAB4744085.1"/>
    </source>
</evidence>
<evidence type="ECO:0000313" key="12">
    <source>
        <dbReference type="EMBL" id="CAB4995043.1"/>
    </source>
</evidence>
<dbReference type="EMBL" id="CAFBOL010000045">
    <property type="protein sequence ID" value="CAB4995043.1"/>
    <property type="molecule type" value="Genomic_DNA"/>
</dbReference>
<evidence type="ECO:0000256" key="1">
    <source>
        <dbReference type="ARBA" id="ARBA00010617"/>
    </source>
</evidence>
<evidence type="ECO:0000256" key="6">
    <source>
        <dbReference type="ARBA" id="ARBA00023033"/>
    </source>
</evidence>
<organism evidence="9">
    <name type="scientific">freshwater metagenome</name>
    <dbReference type="NCBI Taxonomy" id="449393"/>
    <lineage>
        <taxon>unclassified sequences</taxon>
        <taxon>metagenomes</taxon>
        <taxon>ecological metagenomes</taxon>
    </lineage>
</organism>
<accession>A0A6J6YTF3</accession>
<dbReference type="PRINTS" id="PR00359">
    <property type="entry name" value="BP450"/>
</dbReference>
<evidence type="ECO:0000256" key="3">
    <source>
        <dbReference type="ARBA" id="ARBA00022723"/>
    </source>
</evidence>
<evidence type="ECO:0000313" key="7">
    <source>
        <dbReference type="EMBL" id="CAB4365679.1"/>
    </source>
</evidence>
<dbReference type="PANTHER" id="PTHR46696:SF3">
    <property type="entry name" value="PULCHERRIMINIC ACID SYNTHASE"/>
    <property type="match status" value="1"/>
</dbReference>
<dbReference type="EMBL" id="CAEZYF010000030">
    <property type="protein sequence ID" value="CAB4744085.1"/>
    <property type="molecule type" value="Genomic_DNA"/>
</dbReference>
<dbReference type="FunFam" id="1.10.630.10:FF:000018">
    <property type="entry name" value="Cytochrome P450 monooxygenase"/>
    <property type="match status" value="1"/>
</dbReference>
<evidence type="ECO:0000313" key="10">
    <source>
        <dbReference type="EMBL" id="CAB4849853.1"/>
    </source>
</evidence>
<name>A0A6J6YTF3_9ZZZZ</name>
<dbReference type="GO" id="GO:0020037">
    <property type="term" value="F:heme binding"/>
    <property type="evidence" value="ECO:0007669"/>
    <property type="project" value="InterPro"/>
</dbReference>
<dbReference type="EMBL" id="CAFBMT010000042">
    <property type="protein sequence ID" value="CAB4959288.1"/>
    <property type="molecule type" value="Genomic_DNA"/>
</dbReference>
<sequence length="415" mass="46385">MTVIEPIQDLDDQTFNPYLADELIYGDIADPYRSAIDGLLARGPVVEGFYRDSFGMPHLPGDEGRPHFMVLSHKAVDHVLNDPITFSNKAFEQTLGRGFGHTISVMDPPEHTQYRKILQRAFRPAVVAAWGEEIVGPVVDDLIGKIRDGGRAELVDHFARPYPYNVIYRMLGLPQRDIETFYKLTIAQIMWFPTDANAVDASAKLGRYFTQLIAQRREAPGDDVVSVLATSEVDGEHLPDDVAISFLRQLINAGGDTTFRTTTALFTGLLTNPEQLDAVRSDRSLVPQAIEEALRWDGPVVAASRLTTTACEIEGVAVPEGAMLDMMYGSANHDATVFDRPHDFDIFRERHRHFGFAFGAHNCLGQQLARLEMSRALNALLDELPNLRLDPDHPTPHMVGAMMRTPRQLHVLFDR</sequence>
<dbReference type="Pfam" id="PF00067">
    <property type="entry name" value="p450"/>
    <property type="match status" value="1"/>
</dbReference>
<dbReference type="InterPro" id="IPR036396">
    <property type="entry name" value="Cyt_P450_sf"/>
</dbReference>
<dbReference type="EMBL" id="CAFBIY010000043">
    <property type="protein sequence ID" value="CAB4849853.1"/>
    <property type="molecule type" value="Genomic_DNA"/>
</dbReference>
<dbReference type="InterPro" id="IPR002397">
    <property type="entry name" value="Cyt_P450_B"/>
</dbReference>
<proteinExistence type="inferred from homology"/>
<dbReference type="GO" id="GO:0004497">
    <property type="term" value="F:monooxygenase activity"/>
    <property type="evidence" value="ECO:0007669"/>
    <property type="project" value="UniProtKB-KW"/>
</dbReference>
<keyword evidence="4" id="KW-0560">Oxidoreductase</keyword>
<dbReference type="PANTHER" id="PTHR46696">
    <property type="entry name" value="P450, PUTATIVE (EUROFUNG)-RELATED"/>
    <property type="match status" value="1"/>
</dbReference>
<dbReference type="GO" id="GO:0016705">
    <property type="term" value="F:oxidoreductase activity, acting on paired donors, with incorporation or reduction of molecular oxygen"/>
    <property type="evidence" value="ECO:0007669"/>
    <property type="project" value="InterPro"/>
</dbReference>